<evidence type="ECO:0000313" key="3">
    <source>
        <dbReference type="Proteomes" id="UP000010310"/>
    </source>
</evidence>
<reference evidence="2 3" key="1">
    <citation type="submission" date="2012-09" db="EMBL/GenBank/DDBJ databases">
        <authorList>
            <person name="Dupont C.L."/>
            <person name="Rusch D.B."/>
            <person name="Lombardo M.-J."/>
            <person name="Novotny M."/>
            <person name="Yee-Greenbaum J."/>
            <person name="Laskin R."/>
        </authorList>
    </citation>
    <scope>NUCLEOTIDE SEQUENCE [LARGE SCALE GENOMIC DNA]</scope>
    <source>
        <strain evidence="2">SAR86E</strain>
    </source>
</reference>
<keyword evidence="1" id="KW-0732">Signal</keyword>
<feature type="chain" id="PRO_5003891182" evidence="1">
    <location>
        <begin position="21"/>
        <end position="226"/>
    </location>
</feature>
<keyword evidence="3" id="KW-1185">Reference proteome</keyword>
<dbReference type="AlphaFoldDB" id="K6G790"/>
<dbReference type="EMBL" id="AMWX01000001">
    <property type="protein sequence ID" value="EKO36994.1"/>
    <property type="molecule type" value="Genomic_DNA"/>
</dbReference>
<evidence type="ECO:0000313" key="2">
    <source>
        <dbReference type="EMBL" id="EKO36994.1"/>
    </source>
</evidence>
<name>K6G790_9GAMM</name>
<accession>K6G790</accession>
<dbReference type="Proteomes" id="UP000010310">
    <property type="component" value="Unassembled WGS sequence"/>
</dbReference>
<protein>
    <submittedName>
        <fullName evidence="2">Uncharacterized protein</fullName>
    </submittedName>
</protein>
<comment type="caution">
    <text evidence="2">The sequence shown here is derived from an EMBL/GenBank/DDBJ whole genome shotgun (WGS) entry which is preliminary data.</text>
</comment>
<proteinExistence type="predicted"/>
<organism evidence="2 3">
    <name type="scientific">SAR86 cluster bacterium SAR86E</name>
    <dbReference type="NCBI Taxonomy" id="1208365"/>
    <lineage>
        <taxon>Bacteria</taxon>
        <taxon>Pseudomonadati</taxon>
        <taxon>Pseudomonadota</taxon>
        <taxon>Gammaproteobacteria</taxon>
        <taxon>SAR86 cluster</taxon>
    </lineage>
</organism>
<dbReference type="STRING" id="1208365.B273_0158"/>
<sequence>MKFIKLFSGFLFLFTLNLSAAPEGAFTTLMVQAKDVDKYIEYMKKNTAPFKAIDSDVAGVCVTKSGNQYPGEMFVWNAFPSVEKAFAVSELYDPMNTTPAFEKLRSVKYSATFKPVKEFELKPGYERLWRLKLNDWRAFADEMTVLEKALSEAGHDMRLGVFYPLGGGTEVFHLRAVTDNGAASGKIADEYFDGVAYGEIWDNAFAKYVDEIVSETVESCEIIYAK</sequence>
<gene>
    <name evidence="2" type="ORF">B273_0158</name>
</gene>
<evidence type="ECO:0000256" key="1">
    <source>
        <dbReference type="SAM" id="SignalP"/>
    </source>
</evidence>
<feature type="signal peptide" evidence="1">
    <location>
        <begin position="1"/>
        <end position="20"/>
    </location>
</feature>